<feature type="transmembrane region" description="Helical" evidence="5">
    <location>
        <begin position="58"/>
        <end position="78"/>
    </location>
</feature>
<dbReference type="Gene3D" id="1.20.1740.10">
    <property type="entry name" value="Amino acid/polyamine transporter I"/>
    <property type="match status" value="1"/>
</dbReference>
<evidence type="ECO:0000256" key="3">
    <source>
        <dbReference type="ARBA" id="ARBA00022989"/>
    </source>
</evidence>
<dbReference type="PANTHER" id="PTHR11785">
    <property type="entry name" value="AMINO ACID TRANSPORTER"/>
    <property type="match status" value="1"/>
</dbReference>
<dbReference type="PANTHER" id="PTHR11785:SF353">
    <property type="entry name" value="METHIONINE TRANSPORTER (EUROFUNG)"/>
    <property type="match status" value="1"/>
</dbReference>
<dbReference type="EMBL" id="ML996581">
    <property type="protein sequence ID" value="KAF2754184.1"/>
    <property type="molecule type" value="Genomic_DNA"/>
</dbReference>
<comment type="subcellular location">
    <subcellularLocation>
        <location evidence="1">Membrane</location>
        <topology evidence="1">Multi-pass membrane protein</topology>
    </subcellularLocation>
</comment>
<dbReference type="GO" id="GO:0015179">
    <property type="term" value="F:L-amino acid transmembrane transporter activity"/>
    <property type="evidence" value="ECO:0007669"/>
    <property type="project" value="TreeGrafter"/>
</dbReference>
<feature type="transmembrane region" description="Helical" evidence="5">
    <location>
        <begin position="469"/>
        <end position="492"/>
    </location>
</feature>
<name>A0A6A6VWU5_9PEZI</name>
<dbReference type="AlphaFoldDB" id="A0A6A6VWU5"/>
<feature type="transmembrane region" description="Helical" evidence="5">
    <location>
        <begin position="439"/>
        <end position="457"/>
    </location>
</feature>
<feature type="transmembrane region" description="Helical" evidence="5">
    <location>
        <begin position="358"/>
        <end position="378"/>
    </location>
</feature>
<keyword evidence="4 5" id="KW-0472">Membrane</keyword>
<keyword evidence="3 5" id="KW-1133">Transmembrane helix</keyword>
<gene>
    <name evidence="6" type="ORF">EJ05DRAFT_504286</name>
</gene>
<keyword evidence="7" id="KW-1185">Reference proteome</keyword>
<protein>
    <submittedName>
        <fullName evidence="6">LAT family L-amino acid transporter</fullName>
    </submittedName>
</protein>
<keyword evidence="2 5" id="KW-0812">Transmembrane</keyword>
<dbReference type="OrthoDB" id="5982228at2759"/>
<evidence type="ECO:0000313" key="7">
    <source>
        <dbReference type="Proteomes" id="UP000799437"/>
    </source>
</evidence>
<proteinExistence type="predicted"/>
<evidence type="ECO:0000256" key="2">
    <source>
        <dbReference type="ARBA" id="ARBA00022692"/>
    </source>
</evidence>
<organism evidence="6 7">
    <name type="scientific">Pseudovirgaria hyperparasitica</name>
    <dbReference type="NCBI Taxonomy" id="470096"/>
    <lineage>
        <taxon>Eukaryota</taxon>
        <taxon>Fungi</taxon>
        <taxon>Dikarya</taxon>
        <taxon>Ascomycota</taxon>
        <taxon>Pezizomycotina</taxon>
        <taxon>Dothideomycetes</taxon>
        <taxon>Dothideomycetes incertae sedis</taxon>
        <taxon>Acrospermales</taxon>
        <taxon>Acrospermaceae</taxon>
        <taxon>Pseudovirgaria</taxon>
    </lineage>
</organism>
<dbReference type="InterPro" id="IPR050598">
    <property type="entry name" value="AminoAcid_Transporter"/>
</dbReference>
<evidence type="ECO:0000256" key="5">
    <source>
        <dbReference type="SAM" id="Phobius"/>
    </source>
</evidence>
<dbReference type="RefSeq" id="XP_033596635.1">
    <property type="nucleotide sequence ID" value="XM_033747544.1"/>
</dbReference>
<feature type="transmembrane region" description="Helical" evidence="5">
    <location>
        <begin position="410"/>
        <end position="427"/>
    </location>
</feature>
<evidence type="ECO:0000256" key="1">
    <source>
        <dbReference type="ARBA" id="ARBA00004141"/>
    </source>
</evidence>
<dbReference type="GO" id="GO:0016020">
    <property type="term" value="C:membrane"/>
    <property type="evidence" value="ECO:0007669"/>
    <property type="project" value="UniProtKB-SubCell"/>
</dbReference>
<feature type="transmembrane region" description="Helical" evidence="5">
    <location>
        <begin position="311"/>
        <end position="330"/>
    </location>
</feature>
<reference evidence="6" key="1">
    <citation type="journal article" date="2020" name="Stud. Mycol.">
        <title>101 Dothideomycetes genomes: a test case for predicting lifestyles and emergence of pathogens.</title>
        <authorList>
            <person name="Haridas S."/>
            <person name="Albert R."/>
            <person name="Binder M."/>
            <person name="Bloem J."/>
            <person name="Labutti K."/>
            <person name="Salamov A."/>
            <person name="Andreopoulos B."/>
            <person name="Baker S."/>
            <person name="Barry K."/>
            <person name="Bills G."/>
            <person name="Bluhm B."/>
            <person name="Cannon C."/>
            <person name="Castanera R."/>
            <person name="Culley D."/>
            <person name="Daum C."/>
            <person name="Ezra D."/>
            <person name="Gonzalez J."/>
            <person name="Henrissat B."/>
            <person name="Kuo A."/>
            <person name="Liang C."/>
            <person name="Lipzen A."/>
            <person name="Lutzoni F."/>
            <person name="Magnuson J."/>
            <person name="Mondo S."/>
            <person name="Nolan M."/>
            <person name="Ohm R."/>
            <person name="Pangilinan J."/>
            <person name="Park H.-J."/>
            <person name="Ramirez L."/>
            <person name="Alfaro M."/>
            <person name="Sun H."/>
            <person name="Tritt A."/>
            <person name="Yoshinaga Y."/>
            <person name="Zwiers L.-H."/>
            <person name="Turgeon B."/>
            <person name="Goodwin S."/>
            <person name="Spatafora J."/>
            <person name="Crous P."/>
            <person name="Grigoriev I."/>
        </authorList>
    </citation>
    <scope>NUCLEOTIDE SEQUENCE</scope>
    <source>
        <strain evidence="6">CBS 121739</strain>
    </source>
</reference>
<feature type="transmembrane region" description="Helical" evidence="5">
    <location>
        <begin position="199"/>
        <end position="218"/>
    </location>
</feature>
<dbReference type="InterPro" id="IPR002293">
    <property type="entry name" value="AA/rel_permease1"/>
</dbReference>
<feature type="transmembrane region" description="Helical" evidence="5">
    <location>
        <begin position="85"/>
        <end position="110"/>
    </location>
</feature>
<feature type="transmembrane region" description="Helical" evidence="5">
    <location>
        <begin position="224"/>
        <end position="247"/>
    </location>
</feature>
<dbReference type="Pfam" id="PF13520">
    <property type="entry name" value="AA_permease_2"/>
    <property type="match status" value="1"/>
</dbReference>
<dbReference type="Proteomes" id="UP000799437">
    <property type="component" value="Unassembled WGS sequence"/>
</dbReference>
<dbReference type="GeneID" id="54488598"/>
<feature type="transmembrane region" description="Helical" evidence="5">
    <location>
        <begin position="159"/>
        <end position="187"/>
    </location>
</feature>
<feature type="transmembrane region" description="Helical" evidence="5">
    <location>
        <begin position="504"/>
        <end position="527"/>
    </location>
</feature>
<sequence length="619" mass="67855">MAIWRKPVTWLRSNSDVDLSEVRGANEQVGDHIFVDGVEIFQDKTGAPVEQASPLGYHVGWVGIICLNISQMIGTGIFSTPGSILAGLGSVGLSLLYWVIGGIISAGMFLTSLNILRLPLIHDGRIAALSIYLEYTALFPNRSGALVVYLEQAFPKPRFLFPATFAFFTVAFSFSSSNAIVLARYIYRAAGHTATEWENKGLALASYSVLAFLCLISTKWSMRIMNLISIVKLIILLFVVITGFVVLGGGTRVKDPYANFRNAFEGTTSNGNAVATSLVKINFAYSGYANAFNVVSEIKNPMRSLKIHTPISLLIVVVLYVLANVAYFAAVPKEVIRDSGELTAALFFEAVFGKAGRVLPALVAISAAGNIMAVIIGTTRQIREVARQGLIPWPGVWVSTKPFGTPLAPILLKWTTTSIVILALPFGDAFNFLVDLRSYPDSIFLALMFIGIYIIRYRRKQQGLPKAQFEAWHVAITLSIAVCVFVLIMPWYPPKGGSKGGDVSFWYATYCVVGLCLMVGCGVYYFFWLELLPRLRDYSIRTETFVMEGDGSVTARLLKIPNHALAEYDRTHDASGNLLAEEASDVTATTTANLRMKKRIHVKDSRATSAAVEYVQPKV</sequence>
<accession>A0A6A6VWU5</accession>
<evidence type="ECO:0000256" key="4">
    <source>
        <dbReference type="ARBA" id="ARBA00023136"/>
    </source>
</evidence>
<evidence type="ECO:0000313" key="6">
    <source>
        <dbReference type="EMBL" id="KAF2754184.1"/>
    </source>
</evidence>